<comment type="caution">
    <text evidence="2">The sequence shown here is derived from an EMBL/GenBank/DDBJ whole genome shotgun (WGS) entry which is preliminary data.</text>
</comment>
<dbReference type="InterPro" id="IPR043502">
    <property type="entry name" value="DNA/RNA_pol_sf"/>
</dbReference>
<dbReference type="Pfam" id="PF00078">
    <property type="entry name" value="RVT_1"/>
    <property type="match status" value="1"/>
</dbReference>
<accession>A0A0B1P6V0</accession>
<keyword evidence="3" id="KW-1185">Reference proteome</keyword>
<dbReference type="CDD" id="cd01650">
    <property type="entry name" value="RT_nLTR_like"/>
    <property type="match status" value="1"/>
</dbReference>
<dbReference type="InterPro" id="IPR000477">
    <property type="entry name" value="RT_dom"/>
</dbReference>
<dbReference type="SUPFAM" id="SSF56672">
    <property type="entry name" value="DNA/RNA polymerases"/>
    <property type="match status" value="1"/>
</dbReference>
<evidence type="ECO:0000313" key="3">
    <source>
        <dbReference type="Proteomes" id="UP000030854"/>
    </source>
</evidence>
<dbReference type="PANTHER" id="PTHR33481:SF1">
    <property type="entry name" value="ENDONUCLEASE_EXONUCLEASE_PHOSPHATASE DOMAIN-CONTAINING PROTEIN-RELATED"/>
    <property type="match status" value="1"/>
</dbReference>
<evidence type="ECO:0000259" key="1">
    <source>
        <dbReference type="PROSITE" id="PS50878"/>
    </source>
</evidence>
<name>A0A0B1P6V0_UNCNE</name>
<feature type="domain" description="Reverse transcriptase" evidence="1">
    <location>
        <begin position="1"/>
        <end position="247"/>
    </location>
</feature>
<organism evidence="2 3">
    <name type="scientific">Uncinula necator</name>
    <name type="common">Grape powdery mildew</name>
    <dbReference type="NCBI Taxonomy" id="52586"/>
    <lineage>
        <taxon>Eukaryota</taxon>
        <taxon>Fungi</taxon>
        <taxon>Dikarya</taxon>
        <taxon>Ascomycota</taxon>
        <taxon>Pezizomycotina</taxon>
        <taxon>Leotiomycetes</taxon>
        <taxon>Erysiphales</taxon>
        <taxon>Erysiphaceae</taxon>
        <taxon>Erysiphe</taxon>
    </lineage>
</organism>
<protein>
    <recommendedName>
        <fullName evidence="1">Reverse transcriptase domain-containing protein</fullName>
    </recommendedName>
</protein>
<dbReference type="PANTHER" id="PTHR33481">
    <property type="entry name" value="REVERSE TRANSCRIPTASE"/>
    <property type="match status" value="1"/>
</dbReference>
<dbReference type="HOGENOM" id="CLU_000680_3_2_1"/>
<evidence type="ECO:0000313" key="2">
    <source>
        <dbReference type="EMBL" id="KHJ32656.1"/>
    </source>
</evidence>
<dbReference type="PROSITE" id="PS50878">
    <property type="entry name" value="RT_POL"/>
    <property type="match status" value="1"/>
</dbReference>
<sequence length="247" mass="27834">MDKGYYPACWKKATGAVLRKPGKPDYSQPKAYRVISVLSCLGKISERIIAQRLSYLAETSDLLHDSQIGGRLKKSAIDAALLLTNEIQTNKNHNLMTSALFLDVKGDFDHVVKNQLVEILKNKRLPTNLIAWIASFLSERELRLAFDGQSEHFSKINTGIPQGSPVSPILFLIYIKDLFASRAVKIIAYVDKICLIAASKSIRRNIKILEREAAQLYERGDQNDIDFDLAKTELIHFSRSQEAKSRT</sequence>
<dbReference type="EMBL" id="JNVN01001908">
    <property type="protein sequence ID" value="KHJ32656.1"/>
    <property type="molecule type" value="Genomic_DNA"/>
</dbReference>
<gene>
    <name evidence="2" type="ORF">EV44_g3666</name>
</gene>
<dbReference type="AlphaFoldDB" id="A0A0B1P6V0"/>
<reference evidence="2 3" key="1">
    <citation type="journal article" date="2014" name="BMC Genomics">
        <title>Adaptive genomic structural variation in the grape powdery mildew pathogen, Erysiphe necator.</title>
        <authorList>
            <person name="Jones L."/>
            <person name="Riaz S."/>
            <person name="Morales-Cruz A."/>
            <person name="Amrine K.C."/>
            <person name="McGuire B."/>
            <person name="Gubler W.D."/>
            <person name="Walker M.A."/>
            <person name="Cantu D."/>
        </authorList>
    </citation>
    <scope>NUCLEOTIDE SEQUENCE [LARGE SCALE GENOMIC DNA]</scope>
    <source>
        <strain evidence="3">c</strain>
    </source>
</reference>
<dbReference type="Proteomes" id="UP000030854">
    <property type="component" value="Unassembled WGS sequence"/>
</dbReference>
<dbReference type="STRING" id="52586.A0A0B1P6V0"/>
<dbReference type="OMA" id="WSEKHEM"/>
<proteinExistence type="predicted"/>